<evidence type="ECO:0000313" key="5">
    <source>
        <dbReference type="EMBL" id="SEF75290.1"/>
    </source>
</evidence>
<evidence type="ECO:0000259" key="4">
    <source>
        <dbReference type="PROSITE" id="PS50932"/>
    </source>
</evidence>
<name>A0A1H5UJS7_9ACTN</name>
<accession>A0A1H5UJS7</accession>
<dbReference type="AlphaFoldDB" id="A0A1H5UJS7"/>
<dbReference type="PANTHER" id="PTHR30146">
    <property type="entry name" value="LACI-RELATED TRANSCRIPTIONAL REPRESSOR"/>
    <property type="match status" value="1"/>
</dbReference>
<dbReference type="PANTHER" id="PTHR30146:SF153">
    <property type="entry name" value="LACTOSE OPERON REPRESSOR"/>
    <property type="match status" value="1"/>
</dbReference>
<proteinExistence type="predicted"/>
<dbReference type="OrthoDB" id="3227375at2"/>
<evidence type="ECO:0000313" key="6">
    <source>
        <dbReference type="Proteomes" id="UP000236732"/>
    </source>
</evidence>
<feature type="domain" description="HTH lacI-type" evidence="4">
    <location>
        <begin position="4"/>
        <end position="51"/>
    </location>
</feature>
<reference evidence="5 6" key="1">
    <citation type="submission" date="2016-10" db="EMBL/GenBank/DDBJ databases">
        <authorList>
            <person name="de Groot N.N."/>
        </authorList>
    </citation>
    <scope>NUCLEOTIDE SEQUENCE [LARGE SCALE GENOMIC DNA]</scope>
    <source>
        <strain evidence="5 6">CGMCC 4.7037</strain>
    </source>
</reference>
<evidence type="ECO:0000256" key="2">
    <source>
        <dbReference type="ARBA" id="ARBA00023125"/>
    </source>
</evidence>
<evidence type="ECO:0000256" key="1">
    <source>
        <dbReference type="ARBA" id="ARBA00023015"/>
    </source>
</evidence>
<dbReference type="Proteomes" id="UP000236732">
    <property type="component" value="Unassembled WGS sequence"/>
</dbReference>
<sequence length="166" mass="18082">MNRPKLTAIAREAGVSPSTVSKVINGRADVSTPTRVRVLDILRRRGYRRRTPPNHWLFDLLIDDLAAPYAGQVVEGAERAARRARADVVVCTPGPGWLGRVAARGSAGVLLAGVRLTPPQEVWLAEHRLPVATIDLSRRPLDELCMAALASLIERAPALELSLGWE</sequence>
<keyword evidence="3" id="KW-0804">Transcription</keyword>
<dbReference type="EMBL" id="FNVT01000001">
    <property type="protein sequence ID" value="SEF75290.1"/>
    <property type="molecule type" value="Genomic_DNA"/>
</dbReference>
<dbReference type="PROSITE" id="PS50932">
    <property type="entry name" value="HTH_LACI_2"/>
    <property type="match status" value="1"/>
</dbReference>
<dbReference type="InterPro" id="IPR000843">
    <property type="entry name" value="HTH_LacI"/>
</dbReference>
<dbReference type="SMART" id="SM00354">
    <property type="entry name" value="HTH_LACI"/>
    <property type="match status" value="1"/>
</dbReference>
<dbReference type="InterPro" id="IPR010982">
    <property type="entry name" value="Lambda_DNA-bd_dom_sf"/>
</dbReference>
<gene>
    <name evidence="5" type="ORF">SAMN05444920_101554</name>
</gene>
<dbReference type="Gene3D" id="3.40.50.2300">
    <property type="match status" value="1"/>
</dbReference>
<keyword evidence="6" id="KW-1185">Reference proteome</keyword>
<dbReference type="Gene3D" id="1.10.260.40">
    <property type="entry name" value="lambda repressor-like DNA-binding domains"/>
    <property type="match status" value="1"/>
</dbReference>
<protein>
    <submittedName>
        <fullName evidence="5">LacI family transcriptional regulator/LacI family transcriptional regulator, xylobiose transport system transcriptional regulator</fullName>
    </submittedName>
</protein>
<organism evidence="5 6">
    <name type="scientific">Nonomuraea solani</name>
    <dbReference type="NCBI Taxonomy" id="1144553"/>
    <lineage>
        <taxon>Bacteria</taxon>
        <taxon>Bacillati</taxon>
        <taxon>Actinomycetota</taxon>
        <taxon>Actinomycetes</taxon>
        <taxon>Streptosporangiales</taxon>
        <taxon>Streptosporangiaceae</taxon>
        <taxon>Nonomuraea</taxon>
    </lineage>
</organism>
<dbReference type="Pfam" id="PF00356">
    <property type="entry name" value="LacI"/>
    <property type="match status" value="1"/>
</dbReference>
<evidence type="ECO:0000256" key="3">
    <source>
        <dbReference type="ARBA" id="ARBA00023163"/>
    </source>
</evidence>
<keyword evidence="1" id="KW-0805">Transcription regulation</keyword>
<dbReference type="SUPFAM" id="SSF47413">
    <property type="entry name" value="lambda repressor-like DNA-binding domains"/>
    <property type="match status" value="1"/>
</dbReference>
<dbReference type="GO" id="GO:0003700">
    <property type="term" value="F:DNA-binding transcription factor activity"/>
    <property type="evidence" value="ECO:0007669"/>
    <property type="project" value="TreeGrafter"/>
</dbReference>
<dbReference type="GO" id="GO:0000976">
    <property type="term" value="F:transcription cis-regulatory region binding"/>
    <property type="evidence" value="ECO:0007669"/>
    <property type="project" value="TreeGrafter"/>
</dbReference>
<dbReference type="SUPFAM" id="SSF53822">
    <property type="entry name" value="Periplasmic binding protein-like I"/>
    <property type="match status" value="1"/>
</dbReference>
<dbReference type="CDD" id="cd01392">
    <property type="entry name" value="HTH_LacI"/>
    <property type="match status" value="1"/>
</dbReference>
<keyword evidence="2" id="KW-0238">DNA-binding</keyword>
<dbReference type="InterPro" id="IPR028082">
    <property type="entry name" value="Peripla_BP_I"/>
</dbReference>
<dbReference type="RefSeq" id="WP_103954095.1">
    <property type="nucleotide sequence ID" value="NZ_FNVT01000001.1"/>
</dbReference>